<accession>A0AAI9E7B7</accession>
<dbReference type="EMBL" id="CAVMBE010000004">
    <property type="protein sequence ID" value="CAK3823680.1"/>
    <property type="molecule type" value="Genomic_DNA"/>
</dbReference>
<name>A0AAI9E7B7_9PEZI</name>
<dbReference type="PANTHER" id="PTHR43142:SF8">
    <property type="entry name" value="CARBOXYLIC ESTER HYDROLASE"/>
    <property type="match status" value="1"/>
</dbReference>
<dbReference type="PROSITE" id="PS00941">
    <property type="entry name" value="CARBOXYLESTERASE_B_2"/>
    <property type="match status" value="1"/>
</dbReference>
<dbReference type="SUPFAM" id="SSF53474">
    <property type="entry name" value="alpha/beta-Hydrolases"/>
    <property type="match status" value="1"/>
</dbReference>
<keyword evidence="3" id="KW-1185">Reference proteome</keyword>
<reference evidence="2" key="1">
    <citation type="submission" date="2023-11" db="EMBL/GenBank/DDBJ databases">
        <authorList>
            <person name="Alioto T."/>
            <person name="Alioto T."/>
            <person name="Gomez Garrido J."/>
        </authorList>
    </citation>
    <scope>NUCLEOTIDE SEQUENCE</scope>
</reference>
<comment type="caution">
    <text evidence="2">The sequence shown here is derived from an EMBL/GenBank/DDBJ whole genome shotgun (WGS) entry which is preliminary data.</text>
</comment>
<dbReference type="Proteomes" id="UP001296104">
    <property type="component" value="Unassembled WGS sequence"/>
</dbReference>
<sequence length="587" mass="65898">MGVSNSTERDYTHRTARGSLIGIEVVDIHTKQPIYRRFTRIRYAFPPRGDRRWRKPEPLPPDWIFSNGNNNPRDYSKFGAICPQTGIDDAVRPEKWAEGESNEMDEDCLFLNVWTPPGGEGPRGGWPVQFDVPGSGFQRGSGMQHTFLDPVDIFRENRANPRIVVSPNFRCGVLGFLASEELRIDSEDSKSDPYAASGNYGLWDIRMAIEWTFNNVFLFGGNPYNICVGGDGRTTAFQLHFDAFHPSGRSIIRRAFLFSGAVCVQPAVAQSTKPRAQFAELCDHLNIDNDTLPSKYTVRLLRGVSAEKLMSVVQKMDTTFDPITDGQDGFIPTDFMQSIWSGALGRRLKERTIQVLIGDPSGERCVYERLMRKREEGIIQGFPRIVQNRQALITSLSAYYPETVVNALVAKYSIENKDWSNIHCDIMADVECHAAVRGFAHGLAKGGMTAQDVLRYHIAWKCKALDQYIDPGTGVCHAMDVPIWWHSGWRAGFSERDKQDVLNFTEPFARFLRGDISARSGWGTDVEADVRLLCPDGAVIVGKDPLWKSKLEVWNVVQNAQRSRHVRGGSAGSTKTLPTMSTMYELA</sequence>
<feature type="domain" description="Carboxylesterase type B" evidence="1">
    <location>
        <begin position="15"/>
        <end position="513"/>
    </location>
</feature>
<evidence type="ECO:0000313" key="2">
    <source>
        <dbReference type="EMBL" id="CAK3823680.1"/>
    </source>
</evidence>
<evidence type="ECO:0000259" key="1">
    <source>
        <dbReference type="Pfam" id="PF00135"/>
    </source>
</evidence>
<gene>
    <name evidence="2" type="ORF">LECACI_7A001220</name>
</gene>
<dbReference type="PANTHER" id="PTHR43142">
    <property type="entry name" value="CARBOXYLIC ESTER HYDROLASE"/>
    <property type="match status" value="1"/>
</dbReference>
<protein>
    <recommendedName>
        <fullName evidence="1">Carboxylesterase type B domain-containing protein</fullName>
    </recommendedName>
</protein>
<proteinExistence type="predicted"/>
<dbReference type="Pfam" id="PF00135">
    <property type="entry name" value="COesterase"/>
    <property type="match status" value="1"/>
</dbReference>
<evidence type="ECO:0000313" key="3">
    <source>
        <dbReference type="Proteomes" id="UP001296104"/>
    </source>
</evidence>
<dbReference type="InterPro" id="IPR029058">
    <property type="entry name" value="AB_hydrolase_fold"/>
</dbReference>
<dbReference type="InterPro" id="IPR019819">
    <property type="entry name" value="Carboxylesterase_B_CS"/>
</dbReference>
<dbReference type="AlphaFoldDB" id="A0AAI9E7B7"/>
<dbReference type="InterPro" id="IPR002018">
    <property type="entry name" value="CarbesteraseB"/>
</dbReference>
<organism evidence="2 3">
    <name type="scientific">Lecanosticta acicola</name>
    <dbReference type="NCBI Taxonomy" id="111012"/>
    <lineage>
        <taxon>Eukaryota</taxon>
        <taxon>Fungi</taxon>
        <taxon>Dikarya</taxon>
        <taxon>Ascomycota</taxon>
        <taxon>Pezizomycotina</taxon>
        <taxon>Dothideomycetes</taxon>
        <taxon>Dothideomycetidae</taxon>
        <taxon>Mycosphaerellales</taxon>
        <taxon>Mycosphaerellaceae</taxon>
        <taxon>Lecanosticta</taxon>
    </lineage>
</organism>
<dbReference type="Gene3D" id="3.40.50.1820">
    <property type="entry name" value="alpha/beta hydrolase"/>
    <property type="match status" value="1"/>
</dbReference>